<name>A0A0F9MR22_9ZZZZ</name>
<dbReference type="EMBL" id="LAZR01008374">
    <property type="protein sequence ID" value="KKM79165.1"/>
    <property type="molecule type" value="Genomic_DNA"/>
</dbReference>
<dbReference type="AlphaFoldDB" id="A0A0F9MR22"/>
<sequence>MAIAPIKNRFLQQTSERKAQQNITNFRLRTGQRFPDIARGQLFEQQLQQEDVEKREDVRVALQFRQQEETERQARVRESEAEQGRVTARRLRKKEEKFDIVKVAATVAKAFT</sequence>
<comment type="caution">
    <text evidence="1">The sequence shown here is derived from an EMBL/GenBank/DDBJ whole genome shotgun (WGS) entry which is preliminary data.</text>
</comment>
<proteinExistence type="predicted"/>
<protein>
    <submittedName>
        <fullName evidence="1">Uncharacterized protein</fullName>
    </submittedName>
</protein>
<accession>A0A0F9MR22</accession>
<evidence type="ECO:0000313" key="1">
    <source>
        <dbReference type="EMBL" id="KKM79165.1"/>
    </source>
</evidence>
<organism evidence="1">
    <name type="scientific">marine sediment metagenome</name>
    <dbReference type="NCBI Taxonomy" id="412755"/>
    <lineage>
        <taxon>unclassified sequences</taxon>
        <taxon>metagenomes</taxon>
        <taxon>ecological metagenomes</taxon>
    </lineage>
</organism>
<reference evidence="1" key="1">
    <citation type="journal article" date="2015" name="Nature">
        <title>Complex archaea that bridge the gap between prokaryotes and eukaryotes.</title>
        <authorList>
            <person name="Spang A."/>
            <person name="Saw J.H."/>
            <person name="Jorgensen S.L."/>
            <person name="Zaremba-Niedzwiedzka K."/>
            <person name="Martijn J."/>
            <person name="Lind A.E."/>
            <person name="van Eijk R."/>
            <person name="Schleper C."/>
            <person name="Guy L."/>
            <person name="Ettema T.J."/>
        </authorList>
    </citation>
    <scope>NUCLEOTIDE SEQUENCE</scope>
</reference>
<gene>
    <name evidence="1" type="ORF">LCGC14_1352670</name>
</gene>